<evidence type="ECO:0000313" key="2">
    <source>
        <dbReference type="EMBL" id="BAY81887.1"/>
    </source>
</evidence>
<evidence type="ECO:0000256" key="1">
    <source>
        <dbReference type="SAM" id="Phobius"/>
    </source>
</evidence>
<dbReference type="Proteomes" id="UP000218418">
    <property type="component" value="Chromosome"/>
</dbReference>
<reference evidence="2 3" key="1">
    <citation type="submission" date="2017-06" db="EMBL/GenBank/DDBJ databases">
        <title>Genome sequencing of cyanobaciteial culture collection at National Institute for Environmental Studies (NIES).</title>
        <authorList>
            <person name="Hirose Y."/>
            <person name="Shimura Y."/>
            <person name="Fujisawa T."/>
            <person name="Nakamura Y."/>
            <person name="Kawachi M."/>
        </authorList>
    </citation>
    <scope>NUCLEOTIDE SEQUENCE [LARGE SCALE GENOMIC DNA]</scope>
    <source>
        <strain evidence="2 3">NIES-267</strain>
    </source>
</reference>
<keyword evidence="3" id="KW-1185">Reference proteome</keyword>
<protein>
    <submittedName>
        <fullName evidence="2">Uncharacterized protein</fullName>
    </submittedName>
</protein>
<accession>A0A1Z4LKX2</accession>
<keyword evidence="1" id="KW-0812">Transmembrane</keyword>
<sequence length="91" mass="10602">MGRYLIVALLVANDFCRSKHGEGGLNKHDCKYQNILIIMKQVLLYKRQTLIIKFSFAVFGYYYILIISSTRLRHLLFEISLVRAISLTYLA</sequence>
<keyword evidence="1" id="KW-1133">Transmembrane helix</keyword>
<proteinExistence type="predicted"/>
<organism evidence="2 3">
    <name type="scientific">Calothrix parasitica NIES-267</name>
    <dbReference type="NCBI Taxonomy" id="1973488"/>
    <lineage>
        <taxon>Bacteria</taxon>
        <taxon>Bacillati</taxon>
        <taxon>Cyanobacteriota</taxon>
        <taxon>Cyanophyceae</taxon>
        <taxon>Nostocales</taxon>
        <taxon>Calotrichaceae</taxon>
        <taxon>Calothrix</taxon>
    </lineage>
</organism>
<dbReference type="AlphaFoldDB" id="A0A1Z4LKX2"/>
<evidence type="ECO:0000313" key="3">
    <source>
        <dbReference type="Proteomes" id="UP000218418"/>
    </source>
</evidence>
<name>A0A1Z4LKX2_9CYAN</name>
<dbReference type="EMBL" id="AP018227">
    <property type="protein sequence ID" value="BAY81887.1"/>
    <property type="molecule type" value="Genomic_DNA"/>
</dbReference>
<feature type="transmembrane region" description="Helical" evidence="1">
    <location>
        <begin position="50"/>
        <end position="68"/>
    </location>
</feature>
<gene>
    <name evidence="2" type="ORF">NIES267_13650</name>
</gene>
<keyword evidence="1" id="KW-0472">Membrane</keyword>